<dbReference type="PANTHER" id="PTHR11662">
    <property type="entry name" value="SOLUTE CARRIER FAMILY 17"/>
    <property type="match status" value="1"/>
</dbReference>
<dbReference type="SUPFAM" id="SSF103473">
    <property type="entry name" value="MFS general substrate transporter"/>
    <property type="match status" value="1"/>
</dbReference>
<feature type="transmembrane region" description="Helical" evidence="7">
    <location>
        <begin position="108"/>
        <end position="126"/>
    </location>
</feature>
<dbReference type="FunFam" id="1.20.1250.20:FF:000003">
    <property type="entry name" value="Solute carrier family 17 member 3"/>
    <property type="match status" value="1"/>
</dbReference>
<feature type="transmembrane region" description="Helical" evidence="7">
    <location>
        <begin position="6"/>
        <end position="26"/>
    </location>
</feature>
<dbReference type="GO" id="GO:0016020">
    <property type="term" value="C:membrane"/>
    <property type="evidence" value="ECO:0007669"/>
    <property type="project" value="UniProtKB-SubCell"/>
</dbReference>
<comment type="subcellular location">
    <subcellularLocation>
        <location evidence="1">Membrane</location>
        <topology evidence="1">Multi-pass membrane protein</topology>
    </subcellularLocation>
</comment>
<feature type="transmembrane region" description="Helical" evidence="7">
    <location>
        <begin position="33"/>
        <end position="55"/>
    </location>
</feature>
<accession>A0A1X7UN88</accession>
<evidence type="ECO:0000313" key="8">
    <source>
        <dbReference type="EnsemblMetazoa" id="Aqu2.1.29228_001"/>
    </source>
</evidence>
<sequence length="148" mass="16200">MLKITIFTIIALVLEAAGLLVCGYFSKSKFDSVLYLSLTVGAGALIQAGFMINHIDLAPRFAGVLMGITNTFGTIPGIVAPVVAKYMAQEPPSGSDVKHIYQEEWRKVFLISVQVYIFGAAVYLILADGKKQWWADGVKKERKDSSIQ</sequence>
<keyword evidence="2" id="KW-0813">Transport</keyword>
<dbReference type="AlphaFoldDB" id="A0A1X7UN88"/>
<proteinExistence type="predicted"/>
<keyword evidence="4" id="KW-0769">Symport</keyword>
<dbReference type="EnsemblMetazoa" id="Aqu2.1.29228_001">
    <property type="protein sequence ID" value="Aqu2.1.29228_001"/>
    <property type="gene ID" value="Aqu2.1.29228"/>
</dbReference>
<dbReference type="GO" id="GO:0015293">
    <property type="term" value="F:symporter activity"/>
    <property type="evidence" value="ECO:0007669"/>
    <property type="project" value="UniProtKB-KW"/>
</dbReference>
<evidence type="ECO:0000256" key="2">
    <source>
        <dbReference type="ARBA" id="ARBA00022448"/>
    </source>
</evidence>
<evidence type="ECO:0000256" key="5">
    <source>
        <dbReference type="ARBA" id="ARBA00022989"/>
    </source>
</evidence>
<dbReference type="eggNOG" id="KOG2532">
    <property type="taxonomic scope" value="Eukaryota"/>
</dbReference>
<name>A0A1X7UN88_AMPQE</name>
<dbReference type="InterPro" id="IPR036259">
    <property type="entry name" value="MFS_trans_sf"/>
</dbReference>
<keyword evidence="3 7" id="KW-0812">Transmembrane</keyword>
<dbReference type="InParanoid" id="A0A1X7UN88"/>
<protein>
    <recommendedName>
        <fullName evidence="9">Major facilitator superfamily (MFS) profile domain-containing protein</fullName>
    </recommendedName>
</protein>
<keyword evidence="5 7" id="KW-1133">Transmembrane helix</keyword>
<organism evidence="8">
    <name type="scientific">Amphimedon queenslandica</name>
    <name type="common">Sponge</name>
    <dbReference type="NCBI Taxonomy" id="400682"/>
    <lineage>
        <taxon>Eukaryota</taxon>
        <taxon>Metazoa</taxon>
        <taxon>Porifera</taxon>
        <taxon>Demospongiae</taxon>
        <taxon>Heteroscleromorpha</taxon>
        <taxon>Haplosclerida</taxon>
        <taxon>Niphatidae</taxon>
        <taxon>Amphimedon</taxon>
    </lineage>
</organism>
<evidence type="ECO:0000256" key="3">
    <source>
        <dbReference type="ARBA" id="ARBA00022692"/>
    </source>
</evidence>
<evidence type="ECO:0000256" key="7">
    <source>
        <dbReference type="SAM" id="Phobius"/>
    </source>
</evidence>
<dbReference type="InterPro" id="IPR050382">
    <property type="entry name" value="MFS_Na/Anion_cotransporter"/>
</dbReference>
<keyword evidence="6 7" id="KW-0472">Membrane</keyword>
<dbReference type="OMA" id="CADSIRT"/>
<dbReference type="PANTHER" id="PTHR11662:SF399">
    <property type="entry name" value="FI19708P1-RELATED"/>
    <property type="match status" value="1"/>
</dbReference>
<evidence type="ECO:0000256" key="6">
    <source>
        <dbReference type="ARBA" id="ARBA00023136"/>
    </source>
</evidence>
<evidence type="ECO:0000256" key="1">
    <source>
        <dbReference type="ARBA" id="ARBA00004141"/>
    </source>
</evidence>
<dbReference type="STRING" id="400682.A0A1X7UN88"/>
<evidence type="ECO:0000256" key="4">
    <source>
        <dbReference type="ARBA" id="ARBA00022847"/>
    </source>
</evidence>
<dbReference type="Gene3D" id="1.20.1250.20">
    <property type="entry name" value="MFS general substrate transporter like domains"/>
    <property type="match status" value="1"/>
</dbReference>
<feature type="transmembrane region" description="Helical" evidence="7">
    <location>
        <begin position="61"/>
        <end position="87"/>
    </location>
</feature>
<reference evidence="8" key="1">
    <citation type="submission" date="2017-05" db="UniProtKB">
        <authorList>
            <consortium name="EnsemblMetazoa"/>
        </authorList>
    </citation>
    <scope>IDENTIFICATION</scope>
</reference>
<dbReference type="OrthoDB" id="6019972at2759"/>
<evidence type="ECO:0008006" key="9">
    <source>
        <dbReference type="Google" id="ProtNLM"/>
    </source>
</evidence>